<accession>A0A1R3I2Q1</accession>
<name>A0A1R3I2Q1_COCAP</name>
<keyword evidence="1" id="KW-1133">Transmembrane helix</keyword>
<dbReference type="Proteomes" id="UP000188268">
    <property type="component" value="Unassembled WGS sequence"/>
</dbReference>
<evidence type="ECO:0000256" key="1">
    <source>
        <dbReference type="SAM" id="Phobius"/>
    </source>
</evidence>
<dbReference type="Gramene" id="OMO76829">
    <property type="protein sequence ID" value="OMO76829"/>
    <property type="gene ID" value="CCACVL1_15391"/>
</dbReference>
<keyword evidence="1" id="KW-0812">Transmembrane</keyword>
<gene>
    <name evidence="2" type="ORF">CCACVL1_15391</name>
</gene>
<dbReference type="AlphaFoldDB" id="A0A1R3I2Q1"/>
<evidence type="ECO:0000313" key="2">
    <source>
        <dbReference type="EMBL" id="OMO76829.1"/>
    </source>
</evidence>
<protein>
    <submittedName>
        <fullName evidence="2">Uncharacterized protein</fullName>
    </submittedName>
</protein>
<evidence type="ECO:0000313" key="3">
    <source>
        <dbReference type="Proteomes" id="UP000188268"/>
    </source>
</evidence>
<keyword evidence="1" id="KW-0472">Membrane</keyword>
<feature type="transmembrane region" description="Helical" evidence="1">
    <location>
        <begin position="102"/>
        <end position="121"/>
    </location>
</feature>
<organism evidence="2 3">
    <name type="scientific">Corchorus capsularis</name>
    <name type="common">Jute</name>
    <dbReference type="NCBI Taxonomy" id="210143"/>
    <lineage>
        <taxon>Eukaryota</taxon>
        <taxon>Viridiplantae</taxon>
        <taxon>Streptophyta</taxon>
        <taxon>Embryophyta</taxon>
        <taxon>Tracheophyta</taxon>
        <taxon>Spermatophyta</taxon>
        <taxon>Magnoliopsida</taxon>
        <taxon>eudicotyledons</taxon>
        <taxon>Gunneridae</taxon>
        <taxon>Pentapetalae</taxon>
        <taxon>rosids</taxon>
        <taxon>malvids</taxon>
        <taxon>Malvales</taxon>
        <taxon>Malvaceae</taxon>
        <taxon>Grewioideae</taxon>
        <taxon>Apeibeae</taxon>
        <taxon>Corchorus</taxon>
    </lineage>
</organism>
<dbReference type="EMBL" id="AWWV01010843">
    <property type="protein sequence ID" value="OMO76829.1"/>
    <property type="molecule type" value="Genomic_DNA"/>
</dbReference>
<reference evidence="2 3" key="1">
    <citation type="submission" date="2013-09" db="EMBL/GenBank/DDBJ databases">
        <title>Corchorus capsularis genome sequencing.</title>
        <authorList>
            <person name="Alam M."/>
            <person name="Haque M.S."/>
            <person name="Islam M.S."/>
            <person name="Emdad E.M."/>
            <person name="Islam M.M."/>
            <person name="Ahmed B."/>
            <person name="Halim A."/>
            <person name="Hossen Q.M.M."/>
            <person name="Hossain M.Z."/>
            <person name="Ahmed R."/>
            <person name="Khan M.M."/>
            <person name="Islam R."/>
            <person name="Rashid M.M."/>
            <person name="Khan S.A."/>
            <person name="Rahman M.S."/>
            <person name="Alam M."/>
        </authorList>
    </citation>
    <scope>NUCLEOTIDE SEQUENCE [LARGE SCALE GENOMIC DNA]</scope>
    <source>
        <strain evidence="3">cv. CVL-1</strain>
        <tissue evidence="2">Whole seedling</tissue>
    </source>
</reference>
<feature type="transmembrane region" description="Helical" evidence="1">
    <location>
        <begin position="142"/>
        <end position="167"/>
    </location>
</feature>
<keyword evidence="3" id="KW-1185">Reference proteome</keyword>
<feature type="transmembrane region" description="Helical" evidence="1">
    <location>
        <begin position="43"/>
        <end position="65"/>
    </location>
</feature>
<sequence>MGWALCHKIGPPKTEMSFTNRIRRAVVDFATKHLMKLHPSLSAIYIVMIPSSLLVIISAAAAMLIRREEVATFLNRWISDQIFQNGIIILMIFSSATDLVHTFWIFSSTFVLVLLAVMLLDKHIRRKIQAMNRILYLLTARGLYFAVQGQYFCCVALISLVSLWILVGRLRFQVYEDDVKITN</sequence>
<proteinExistence type="predicted"/>
<feature type="transmembrane region" description="Helical" evidence="1">
    <location>
        <begin position="77"/>
        <end position="96"/>
    </location>
</feature>
<comment type="caution">
    <text evidence="2">The sequence shown here is derived from an EMBL/GenBank/DDBJ whole genome shotgun (WGS) entry which is preliminary data.</text>
</comment>